<evidence type="ECO:0000256" key="16">
    <source>
        <dbReference type="ARBA" id="ARBA00023180"/>
    </source>
</evidence>
<feature type="binding site" evidence="19">
    <location>
        <position position="997"/>
    </location>
    <ligand>
        <name>ATP</name>
        <dbReference type="ChEBI" id="CHEBI:30616"/>
    </ligand>
</feature>
<comment type="catalytic activity">
    <reaction evidence="17">
        <text>L-threonyl-[protein] + ATP = O-phospho-L-threonyl-[protein] + ADP + H(+)</text>
        <dbReference type="Rhea" id="RHEA:46608"/>
        <dbReference type="Rhea" id="RHEA-COMP:11060"/>
        <dbReference type="Rhea" id="RHEA-COMP:11605"/>
        <dbReference type="ChEBI" id="CHEBI:15378"/>
        <dbReference type="ChEBI" id="CHEBI:30013"/>
        <dbReference type="ChEBI" id="CHEBI:30616"/>
        <dbReference type="ChEBI" id="CHEBI:61977"/>
        <dbReference type="ChEBI" id="CHEBI:456216"/>
        <dbReference type="EC" id="2.7.11.1"/>
    </reaction>
</comment>
<dbReference type="InterPro" id="IPR017441">
    <property type="entry name" value="Protein_kinase_ATP_BS"/>
</dbReference>
<feature type="transmembrane region" description="Helical" evidence="21">
    <location>
        <begin position="261"/>
        <end position="283"/>
    </location>
</feature>
<gene>
    <name evidence="24" type="ORF">U9M48_018721</name>
</gene>
<dbReference type="CDD" id="cd09217">
    <property type="entry name" value="TLP-P"/>
    <property type="match status" value="1"/>
</dbReference>
<dbReference type="Pfam" id="PF00069">
    <property type="entry name" value="Pkinase"/>
    <property type="match status" value="2"/>
</dbReference>
<keyword evidence="25" id="KW-1185">Reference proteome</keyword>
<dbReference type="Gene3D" id="1.10.510.10">
    <property type="entry name" value="Transferase(Phosphotransferase) domain 1"/>
    <property type="match status" value="2"/>
</dbReference>
<dbReference type="GO" id="GO:0005524">
    <property type="term" value="F:ATP binding"/>
    <property type="evidence" value="ECO:0007669"/>
    <property type="project" value="UniProtKB-UniRule"/>
</dbReference>
<dbReference type="EMBL" id="CP144748">
    <property type="protein sequence ID" value="WVZ70012.1"/>
    <property type="molecule type" value="Genomic_DNA"/>
</dbReference>
<dbReference type="FunFam" id="1.10.510.10:FF:000590">
    <property type="entry name" value="PR5-like receptor kinase"/>
    <property type="match status" value="1"/>
</dbReference>
<keyword evidence="9 19" id="KW-0547">Nucleotide-binding</keyword>
<evidence type="ECO:0000256" key="21">
    <source>
        <dbReference type="SAM" id="Phobius"/>
    </source>
</evidence>
<evidence type="ECO:0000256" key="18">
    <source>
        <dbReference type="ARBA" id="ARBA00048679"/>
    </source>
</evidence>
<dbReference type="FunFam" id="3.30.200.20:FF:000178">
    <property type="entry name" value="serine/threonine-protein kinase PBS1-like"/>
    <property type="match status" value="2"/>
</dbReference>
<dbReference type="PROSITE" id="PS50011">
    <property type="entry name" value="PROTEIN_KINASE_DOM"/>
    <property type="match status" value="2"/>
</dbReference>
<keyword evidence="16" id="KW-0325">Glycoprotein</keyword>
<feature type="compositionally biased region" description="Polar residues" evidence="20">
    <location>
        <begin position="198"/>
        <end position="207"/>
    </location>
</feature>
<keyword evidence="15" id="KW-0675">Receptor</keyword>
<evidence type="ECO:0000256" key="5">
    <source>
        <dbReference type="ARBA" id="ARBA00022679"/>
    </source>
</evidence>
<keyword evidence="11 19" id="KW-0067">ATP-binding</keyword>
<dbReference type="InterPro" id="IPR011009">
    <property type="entry name" value="Kinase-like_dom_sf"/>
</dbReference>
<evidence type="ECO:0000259" key="23">
    <source>
        <dbReference type="PROSITE" id="PS50011"/>
    </source>
</evidence>
<feature type="domain" description="Protein kinase" evidence="23">
    <location>
        <begin position="328"/>
        <end position="613"/>
    </location>
</feature>
<keyword evidence="14" id="KW-1015">Disulfide bond</keyword>
<feature type="compositionally biased region" description="Polar residues" evidence="20">
    <location>
        <begin position="237"/>
        <end position="253"/>
    </location>
</feature>
<dbReference type="CDD" id="cd14066">
    <property type="entry name" value="STKc_IRAK"/>
    <property type="match status" value="2"/>
</dbReference>
<evidence type="ECO:0000256" key="9">
    <source>
        <dbReference type="ARBA" id="ARBA00022741"/>
    </source>
</evidence>
<dbReference type="PROSITE" id="PS51367">
    <property type="entry name" value="THAUMATIN_2"/>
    <property type="match status" value="1"/>
</dbReference>
<dbReference type="Proteomes" id="UP001341281">
    <property type="component" value="Chromosome 04"/>
</dbReference>
<dbReference type="InterPro" id="IPR001938">
    <property type="entry name" value="Thaumatin"/>
</dbReference>
<evidence type="ECO:0000256" key="14">
    <source>
        <dbReference type="ARBA" id="ARBA00023157"/>
    </source>
</evidence>
<sequence length="1266" mass="139700">MPAVLKSSLPLHLLPFLLLVATDDAAVFNVTNSCSYTVWPAATPVGGGTELKSGQKWTINVPAGTSSGRLWGRTGCSFNQSGLGEPCERGDCGGVLSCTSASSPKAPVTFAEFTLGAGGGADFFDLTMLDGFNLPMALLAQGPGCSVQVLRCDGNSKSQCPDAYMSPTDDYQTHSCSANTNYDVIFCPPSDLQAMPPTANTQPSGPTGKTPGLQATPPTANTQPSGPTGKTPGLQATPPTANTQPSGPIGKSSSSLRRLPVVILITIGGLTFLILLPVAAFFIRKRRARDDIRKRRARDDEIEQAEDFGELQGLPMRFTFQQLKVATEDFKDKLGEGGFGTVFMGRFGGDIIAVKRLDRTGQGKREFSAEVQTIGSIHHINLVRLIGFCAEKSHRLLVYEFMPKGSLDRWIHYRQGNSTLALDWGTRCKIITHIAKGLCYLHEECAKRIAHLDVKPQNILLDDNFNAKLSDFGMCKLIDRDKSQVITRMRGTPGYLAPEWLTSQITEKADIYSFGVVVMEIISGRKNLDTSRSEESIHLITLLEERVKNDQLADLIDKHNDDMQVHKQDVIQMMKLAMWCLQIDSKKRPQMSDVIKVLEGAMNVETNIDHNFVATSQTIFGVAGNASSSSPHLASDVSGPRSMSGFLVIALLLCLLKDGVYKATAWNDADFFSYCPPTRCSKHGPEIRYPFWLVSSNTSPLCGVRCMKLACSGNDTILVRPPAVIPYKVTAIDYRHHTLTLAPRVDDSTLSCRQKLMSVAMPLSTMTCEDWDFCSRLCELDYAMIVSCLREFTPSDSAANYIFGPISCLTSKSNFSYLVDGSADVSVLPLDCKVLPDSFFPMDLPGSTLFKEQAEAILNFSEKTIDWWYYGSGDYNPSGDVKSNCTNCELGRGRCGFSPHRNQTICVNHATSSAAASVVLLLVLAAALYRSLKKRYSEEIHLKVEMFLKAYGTSKPTRYTFAEVKKITRRFKGKVGQGGFGSVYRGELPNGVPVAVKMLENSVGEGEEFINEVATIGLIHHANIVRLLGFCSEGTRRALIYEFMPNASLEKYIFSHDSSISQELLAPKKMVNITLGIARGMEYLHQGCNKRILHFDIKPQNILLDYNFNPKISDFGLAKLCARDQSIVTLTAARGTMGYIAPELYSRNFGGVSYKSDVYSFGMLVLEMISGRRNVDPSVDSQNEVYLPEWIYEKLTIGQDLVLGREMTVEEKEQVRQMAIVALWCIQWNPRNRPSMTKVVNMLTGRLENLQMPPKPFVSSERHEMP</sequence>
<evidence type="ECO:0000256" key="6">
    <source>
        <dbReference type="ARBA" id="ARBA00022692"/>
    </source>
</evidence>
<dbReference type="Pfam" id="PF13947">
    <property type="entry name" value="GUB_WAK_bind"/>
    <property type="match status" value="1"/>
</dbReference>
<evidence type="ECO:0000256" key="8">
    <source>
        <dbReference type="ARBA" id="ARBA00022734"/>
    </source>
</evidence>
<protein>
    <recommendedName>
        <fullName evidence="2">non-specific serine/threonine protein kinase</fullName>
        <ecNumber evidence="2">2.7.11.1</ecNumber>
    </recommendedName>
</protein>
<dbReference type="InterPro" id="IPR037176">
    <property type="entry name" value="Osmotin/thaumatin-like_sf"/>
</dbReference>
<evidence type="ECO:0000256" key="19">
    <source>
        <dbReference type="PROSITE-ProRule" id="PRU10141"/>
    </source>
</evidence>
<dbReference type="PANTHER" id="PTHR27009">
    <property type="entry name" value="RUST RESISTANCE KINASE LR10-RELATED"/>
    <property type="match status" value="1"/>
</dbReference>
<keyword evidence="13 21" id="KW-0472">Membrane</keyword>
<keyword evidence="10" id="KW-0418">Kinase</keyword>
<evidence type="ECO:0000256" key="11">
    <source>
        <dbReference type="ARBA" id="ARBA00022840"/>
    </source>
</evidence>
<keyword evidence="12 21" id="KW-1133">Transmembrane helix</keyword>
<dbReference type="SUPFAM" id="SSF49870">
    <property type="entry name" value="Osmotin, thaumatin-like protein"/>
    <property type="match status" value="1"/>
</dbReference>
<evidence type="ECO:0000256" key="4">
    <source>
        <dbReference type="ARBA" id="ARBA00022553"/>
    </source>
</evidence>
<dbReference type="PRINTS" id="PR00347">
    <property type="entry name" value="THAUMATIN"/>
</dbReference>
<dbReference type="EC" id="2.7.11.1" evidence="2"/>
<dbReference type="Gene3D" id="3.30.200.20">
    <property type="entry name" value="Phosphorylase Kinase, domain 1"/>
    <property type="match status" value="2"/>
</dbReference>
<evidence type="ECO:0000256" key="3">
    <source>
        <dbReference type="ARBA" id="ARBA00022527"/>
    </source>
</evidence>
<dbReference type="FunFam" id="1.10.510.10:FF:000248">
    <property type="entry name" value="S-receptor-like kinase 5"/>
    <property type="match status" value="1"/>
</dbReference>
<keyword evidence="7 22" id="KW-0732">Signal</keyword>
<dbReference type="InterPro" id="IPR025287">
    <property type="entry name" value="WAK_GUB"/>
</dbReference>
<evidence type="ECO:0000256" key="17">
    <source>
        <dbReference type="ARBA" id="ARBA00047899"/>
    </source>
</evidence>
<accession>A0AAQ3TDG9</accession>
<feature type="domain" description="Protein kinase" evidence="23">
    <location>
        <begin position="969"/>
        <end position="1258"/>
    </location>
</feature>
<evidence type="ECO:0000256" key="15">
    <source>
        <dbReference type="ARBA" id="ARBA00023170"/>
    </source>
</evidence>
<evidence type="ECO:0000256" key="20">
    <source>
        <dbReference type="SAM" id="MobiDB-lite"/>
    </source>
</evidence>
<dbReference type="InterPro" id="IPR000719">
    <property type="entry name" value="Prot_kinase_dom"/>
</dbReference>
<dbReference type="GO" id="GO:0004674">
    <property type="term" value="F:protein serine/threonine kinase activity"/>
    <property type="evidence" value="ECO:0007669"/>
    <property type="project" value="UniProtKB-KW"/>
</dbReference>
<reference evidence="24 25" key="1">
    <citation type="submission" date="2024-02" db="EMBL/GenBank/DDBJ databases">
        <title>High-quality chromosome-scale genome assembly of Pensacola bahiagrass (Paspalum notatum Flugge var. saurae).</title>
        <authorList>
            <person name="Vega J.M."/>
            <person name="Podio M."/>
            <person name="Orjuela J."/>
            <person name="Siena L.A."/>
            <person name="Pessino S.C."/>
            <person name="Combes M.C."/>
            <person name="Mariac C."/>
            <person name="Albertini E."/>
            <person name="Pupilli F."/>
            <person name="Ortiz J.P.A."/>
            <person name="Leblanc O."/>
        </authorList>
    </citation>
    <scope>NUCLEOTIDE SEQUENCE [LARGE SCALE GENOMIC DNA]</scope>
    <source>
        <strain evidence="24">R1</strain>
        <tissue evidence="24">Leaf</tissue>
    </source>
</reference>
<dbReference type="GO" id="GO:0030247">
    <property type="term" value="F:polysaccharide binding"/>
    <property type="evidence" value="ECO:0007669"/>
    <property type="project" value="InterPro"/>
</dbReference>
<feature type="signal peptide" evidence="22">
    <location>
        <begin position="1"/>
        <end position="25"/>
    </location>
</feature>
<keyword evidence="8" id="KW-0430">Lectin</keyword>
<dbReference type="Gene3D" id="2.60.110.10">
    <property type="entry name" value="Thaumatin"/>
    <property type="match status" value="2"/>
</dbReference>
<dbReference type="AlphaFoldDB" id="A0AAQ3TDG9"/>
<dbReference type="InterPro" id="IPR008271">
    <property type="entry name" value="Ser/Thr_kinase_AS"/>
</dbReference>
<evidence type="ECO:0000256" key="13">
    <source>
        <dbReference type="ARBA" id="ARBA00023136"/>
    </source>
</evidence>
<evidence type="ECO:0000256" key="1">
    <source>
        <dbReference type="ARBA" id="ARBA00004479"/>
    </source>
</evidence>
<feature type="compositionally biased region" description="Polar residues" evidence="20">
    <location>
        <begin position="216"/>
        <end position="228"/>
    </location>
</feature>
<dbReference type="GO" id="GO:0016020">
    <property type="term" value="C:membrane"/>
    <property type="evidence" value="ECO:0007669"/>
    <property type="project" value="UniProtKB-SubCell"/>
</dbReference>
<evidence type="ECO:0000256" key="10">
    <source>
        <dbReference type="ARBA" id="ARBA00022777"/>
    </source>
</evidence>
<evidence type="ECO:0000256" key="7">
    <source>
        <dbReference type="ARBA" id="ARBA00022729"/>
    </source>
</evidence>
<dbReference type="SUPFAM" id="SSF56112">
    <property type="entry name" value="Protein kinase-like (PK-like)"/>
    <property type="match status" value="2"/>
</dbReference>
<dbReference type="InterPro" id="IPR045874">
    <property type="entry name" value="LRK10/LRL21-25-like"/>
</dbReference>
<evidence type="ECO:0000256" key="2">
    <source>
        <dbReference type="ARBA" id="ARBA00012513"/>
    </source>
</evidence>
<name>A0AAQ3TDG9_PASNO</name>
<dbReference type="SMART" id="SM00220">
    <property type="entry name" value="S_TKc"/>
    <property type="match status" value="2"/>
</dbReference>
<dbReference type="SMART" id="SM00205">
    <property type="entry name" value="THN"/>
    <property type="match status" value="1"/>
</dbReference>
<keyword evidence="5" id="KW-0808">Transferase</keyword>
<evidence type="ECO:0000256" key="22">
    <source>
        <dbReference type="SAM" id="SignalP"/>
    </source>
</evidence>
<keyword evidence="4" id="KW-0597">Phosphoprotein</keyword>
<keyword evidence="6 21" id="KW-0812">Transmembrane</keyword>
<evidence type="ECO:0000313" key="25">
    <source>
        <dbReference type="Proteomes" id="UP001341281"/>
    </source>
</evidence>
<dbReference type="Pfam" id="PF00314">
    <property type="entry name" value="Thaumatin"/>
    <property type="match status" value="1"/>
</dbReference>
<dbReference type="PROSITE" id="PS00107">
    <property type="entry name" value="PROTEIN_KINASE_ATP"/>
    <property type="match status" value="2"/>
</dbReference>
<keyword evidence="3" id="KW-0723">Serine/threonine-protein kinase</keyword>
<feature type="chain" id="PRO_5042951041" description="non-specific serine/threonine protein kinase" evidence="22">
    <location>
        <begin position="26"/>
        <end position="1266"/>
    </location>
</feature>
<proteinExistence type="predicted"/>
<dbReference type="PROSITE" id="PS00108">
    <property type="entry name" value="PROTEIN_KINASE_ST"/>
    <property type="match status" value="2"/>
</dbReference>
<comment type="subcellular location">
    <subcellularLocation>
        <location evidence="1">Membrane</location>
        <topology evidence="1">Single-pass type I membrane protein</topology>
    </subcellularLocation>
</comment>
<evidence type="ECO:0000256" key="12">
    <source>
        <dbReference type="ARBA" id="ARBA00022989"/>
    </source>
</evidence>
<evidence type="ECO:0000313" key="24">
    <source>
        <dbReference type="EMBL" id="WVZ70012.1"/>
    </source>
</evidence>
<feature type="binding site" evidence="19">
    <location>
        <position position="355"/>
    </location>
    <ligand>
        <name>ATP</name>
        <dbReference type="ChEBI" id="CHEBI:30616"/>
    </ligand>
</feature>
<feature type="region of interest" description="Disordered" evidence="20">
    <location>
        <begin position="193"/>
        <end position="253"/>
    </location>
</feature>
<organism evidence="24 25">
    <name type="scientific">Paspalum notatum var. saurae</name>
    <dbReference type="NCBI Taxonomy" id="547442"/>
    <lineage>
        <taxon>Eukaryota</taxon>
        <taxon>Viridiplantae</taxon>
        <taxon>Streptophyta</taxon>
        <taxon>Embryophyta</taxon>
        <taxon>Tracheophyta</taxon>
        <taxon>Spermatophyta</taxon>
        <taxon>Magnoliopsida</taxon>
        <taxon>Liliopsida</taxon>
        <taxon>Poales</taxon>
        <taxon>Poaceae</taxon>
        <taxon>PACMAD clade</taxon>
        <taxon>Panicoideae</taxon>
        <taxon>Andropogonodae</taxon>
        <taxon>Paspaleae</taxon>
        <taxon>Paspalinae</taxon>
        <taxon>Paspalum</taxon>
    </lineage>
</organism>
<comment type="catalytic activity">
    <reaction evidence="18">
        <text>L-seryl-[protein] + ATP = O-phospho-L-seryl-[protein] + ADP + H(+)</text>
        <dbReference type="Rhea" id="RHEA:17989"/>
        <dbReference type="Rhea" id="RHEA-COMP:9863"/>
        <dbReference type="Rhea" id="RHEA-COMP:11604"/>
        <dbReference type="ChEBI" id="CHEBI:15378"/>
        <dbReference type="ChEBI" id="CHEBI:29999"/>
        <dbReference type="ChEBI" id="CHEBI:30616"/>
        <dbReference type="ChEBI" id="CHEBI:83421"/>
        <dbReference type="ChEBI" id="CHEBI:456216"/>
        <dbReference type="EC" id="2.7.11.1"/>
    </reaction>
</comment>